<comment type="caution">
    <text evidence="1">The sequence shown here is derived from an EMBL/GenBank/DDBJ whole genome shotgun (WGS) entry which is preliminary data.</text>
</comment>
<sequence>MGNSLDDTRLMRPADSGKTCCWRGRYAIGQCVAVVQDQDQDQVAQVNTKLLKPKLWTIVITDHELTANAACSEALRQNACVNATPAALEETTEKRKRQRRRANKKRNLLKELDAWGVAENEVVVLTANTLHVQTIPHDPATLQQEGKQEEDDPAEHQRLFDAAYAKRHLRPNRKPHTPLRRIELPQNGLAMLISNELEEQT</sequence>
<proteinExistence type="predicted"/>
<dbReference type="EMBL" id="BSXT01004548">
    <property type="protein sequence ID" value="GMF58190.1"/>
    <property type="molecule type" value="Genomic_DNA"/>
</dbReference>
<evidence type="ECO:0000313" key="2">
    <source>
        <dbReference type="Proteomes" id="UP001165121"/>
    </source>
</evidence>
<dbReference type="Proteomes" id="UP001165121">
    <property type="component" value="Unassembled WGS sequence"/>
</dbReference>
<dbReference type="AlphaFoldDB" id="A0A9W6YC00"/>
<reference evidence="1" key="1">
    <citation type="submission" date="2023-04" db="EMBL/GenBank/DDBJ databases">
        <title>Phytophthora fragariaefolia NBRC 109709.</title>
        <authorList>
            <person name="Ichikawa N."/>
            <person name="Sato H."/>
            <person name="Tonouchi N."/>
        </authorList>
    </citation>
    <scope>NUCLEOTIDE SEQUENCE</scope>
    <source>
        <strain evidence="1">NBRC 109709</strain>
    </source>
</reference>
<keyword evidence="2" id="KW-1185">Reference proteome</keyword>
<protein>
    <submittedName>
        <fullName evidence="1">Unnamed protein product</fullName>
    </submittedName>
</protein>
<organism evidence="1 2">
    <name type="scientific">Phytophthora fragariaefolia</name>
    <dbReference type="NCBI Taxonomy" id="1490495"/>
    <lineage>
        <taxon>Eukaryota</taxon>
        <taxon>Sar</taxon>
        <taxon>Stramenopiles</taxon>
        <taxon>Oomycota</taxon>
        <taxon>Peronosporomycetes</taxon>
        <taxon>Peronosporales</taxon>
        <taxon>Peronosporaceae</taxon>
        <taxon>Phytophthora</taxon>
    </lineage>
</organism>
<name>A0A9W6YC00_9STRA</name>
<gene>
    <name evidence="1" type="ORF">Pfra01_002497500</name>
</gene>
<evidence type="ECO:0000313" key="1">
    <source>
        <dbReference type="EMBL" id="GMF58190.1"/>
    </source>
</evidence>
<accession>A0A9W6YC00</accession>